<dbReference type="AlphaFoldDB" id="A0A158R1J4"/>
<reference evidence="1 2" key="2">
    <citation type="submission" date="2018-11" db="EMBL/GenBank/DDBJ databases">
        <authorList>
            <consortium name="Pathogen Informatics"/>
        </authorList>
    </citation>
    <scope>NUCLEOTIDE SEQUENCE [LARGE SCALE GENOMIC DNA]</scope>
</reference>
<evidence type="ECO:0000313" key="2">
    <source>
        <dbReference type="Proteomes" id="UP000271162"/>
    </source>
</evidence>
<evidence type="ECO:0000313" key="3">
    <source>
        <dbReference type="WBParaSite" id="NBR_0001390001-mRNA-1"/>
    </source>
</evidence>
<proteinExistence type="predicted"/>
<dbReference type="WBParaSite" id="NBR_0001390001-mRNA-1">
    <property type="protein sequence ID" value="NBR_0001390001-mRNA-1"/>
    <property type="gene ID" value="NBR_0001390001"/>
</dbReference>
<dbReference type="EMBL" id="UYSL01021180">
    <property type="protein sequence ID" value="VDL77490.1"/>
    <property type="molecule type" value="Genomic_DNA"/>
</dbReference>
<dbReference type="Proteomes" id="UP000271162">
    <property type="component" value="Unassembled WGS sequence"/>
</dbReference>
<organism evidence="3">
    <name type="scientific">Nippostrongylus brasiliensis</name>
    <name type="common">Rat hookworm</name>
    <dbReference type="NCBI Taxonomy" id="27835"/>
    <lineage>
        <taxon>Eukaryota</taxon>
        <taxon>Metazoa</taxon>
        <taxon>Ecdysozoa</taxon>
        <taxon>Nematoda</taxon>
        <taxon>Chromadorea</taxon>
        <taxon>Rhabditida</taxon>
        <taxon>Rhabditina</taxon>
        <taxon>Rhabditomorpha</taxon>
        <taxon>Strongyloidea</taxon>
        <taxon>Heligmosomidae</taxon>
        <taxon>Nippostrongylus</taxon>
    </lineage>
</organism>
<reference evidence="3" key="1">
    <citation type="submission" date="2016-04" db="UniProtKB">
        <authorList>
            <consortium name="WormBaseParasite"/>
        </authorList>
    </citation>
    <scope>IDENTIFICATION</scope>
</reference>
<evidence type="ECO:0000313" key="1">
    <source>
        <dbReference type="EMBL" id="VDL77490.1"/>
    </source>
</evidence>
<dbReference type="STRING" id="27835.A0A158R1J4"/>
<gene>
    <name evidence="1" type="ORF">NBR_LOCUS13901</name>
</gene>
<name>A0A158R1J4_NIPBR</name>
<protein>
    <submittedName>
        <fullName evidence="3">Ground-like domain-containing protein</fullName>
    </submittedName>
</protein>
<accession>A0A158R1J4</accession>
<keyword evidence="2" id="KW-1185">Reference proteome</keyword>
<sequence>MLKKQPVPSTDDLRDSSILGSRTAHPLDDIPLCKGSNRICQFISCSAENFKKDPTFGNLQLAAQAIVAVCKEQGMDDGQCKLFSNGFQLIDKINEIAAVKKRNECFVLRFITTIESKTPTKIDEPQRPVIPDPPRRKENDILMDDAEYTAEPVERPKALGSKTWSRPQLFEVRNDLVASFTPLPPAPFVPPTPPAAPPLAFPTVPSLIIPPFTPAALSFEKLLEMKKELRTLHHHPHRLPPSLRLHHQPITMAALRIRHQPEKSKAHRYKIVYIF</sequence>